<accession>A0ABV3DT10</accession>
<dbReference type="Gene3D" id="2.130.10.10">
    <property type="entry name" value="YVTN repeat-like/Quinoprotein amine dehydrogenase"/>
    <property type="match status" value="1"/>
</dbReference>
<evidence type="ECO:0000313" key="2">
    <source>
        <dbReference type="EMBL" id="MEU8138885.1"/>
    </source>
</evidence>
<dbReference type="InterPro" id="IPR015943">
    <property type="entry name" value="WD40/YVTN_repeat-like_dom_sf"/>
</dbReference>
<protein>
    <submittedName>
        <fullName evidence="2">PQQ-binding-like beta-propeller repeat protein</fullName>
    </submittedName>
</protein>
<dbReference type="RefSeq" id="WP_358362637.1">
    <property type="nucleotide sequence ID" value="NZ_JBEZFP010000143.1"/>
</dbReference>
<dbReference type="InterPro" id="IPR002372">
    <property type="entry name" value="PQQ_rpt_dom"/>
</dbReference>
<sequence length="316" mass="32526">MTGAARASVEVVGRLTSTTWHGRPALVAEGVKTTPSDGVSAERTAWLVEAFDEGGRRIARGEYAGKDQPLIVDGRRIVVEAGHGGSSGALVVADAGGDAPGWRIPCQDRVCANETAMVASGVVVHQLEDHDAETFAGFDAVTGAPLWSPRALGRPTGTDVTAEPEIVAGNNGALILAWYTSSSGTSPGHSTAYSVNDPATGRLLATGPVLPGSPKSGLTDARGAVAVVATTDTTAAWEPGTGKLLWQQAEDETRLEPVAVVGPVLYSGKDPSMAVDLRTKAVLQRAVTDPPVPVGTDYAVVVRNPGTAYVFAVDQP</sequence>
<dbReference type="Pfam" id="PF13360">
    <property type="entry name" value="PQQ_2"/>
    <property type="match status" value="1"/>
</dbReference>
<dbReference type="InterPro" id="IPR011047">
    <property type="entry name" value="Quinoprotein_ADH-like_sf"/>
</dbReference>
<name>A0ABV3DT10_9ACTN</name>
<gene>
    <name evidence="2" type="ORF">AB0C36_35965</name>
</gene>
<reference evidence="2 3" key="1">
    <citation type="submission" date="2024-06" db="EMBL/GenBank/DDBJ databases">
        <title>The Natural Products Discovery Center: Release of the First 8490 Sequenced Strains for Exploring Actinobacteria Biosynthetic Diversity.</title>
        <authorList>
            <person name="Kalkreuter E."/>
            <person name="Kautsar S.A."/>
            <person name="Yang D."/>
            <person name="Bader C.D."/>
            <person name="Teijaro C.N."/>
            <person name="Fluegel L."/>
            <person name="Davis C.M."/>
            <person name="Simpson J.R."/>
            <person name="Lauterbach L."/>
            <person name="Steele A.D."/>
            <person name="Gui C."/>
            <person name="Meng S."/>
            <person name="Li G."/>
            <person name="Viehrig K."/>
            <person name="Ye F."/>
            <person name="Su P."/>
            <person name="Kiefer A.F."/>
            <person name="Nichols A."/>
            <person name="Cepeda A.J."/>
            <person name="Yan W."/>
            <person name="Fan B."/>
            <person name="Jiang Y."/>
            <person name="Adhikari A."/>
            <person name="Zheng C.-J."/>
            <person name="Schuster L."/>
            <person name="Cowan T.M."/>
            <person name="Smanski M.J."/>
            <person name="Chevrette M.G."/>
            <person name="De Carvalho L.P.S."/>
            <person name="Shen B."/>
        </authorList>
    </citation>
    <scope>NUCLEOTIDE SEQUENCE [LARGE SCALE GENOMIC DNA]</scope>
    <source>
        <strain evidence="2 3">NPDC048946</strain>
    </source>
</reference>
<proteinExistence type="predicted"/>
<evidence type="ECO:0000313" key="3">
    <source>
        <dbReference type="Proteomes" id="UP001551482"/>
    </source>
</evidence>
<keyword evidence="3" id="KW-1185">Reference proteome</keyword>
<evidence type="ECO:0000259" key="1">
    <source>
        <dbReference type="Pfam" id="PF13360"/>
    </source>
</evidence>
<dbReference type="SUPFAM" id="SSF50998">
    <property type="entry name" value="Quinoprotein alcohol dehydrogenase-like"/>
    <property type="match status" value="1"/>
</dbReference>
<dbReference type="EMBL" id="JBEZFP010000143">
    <property type="protein sequence ID" value="MEU8138885.1"/>
    <property type="molecule type" value="Genomic_DNA"/>
</dbReference>
<comment type="caution">
    <text evidence="2">The sequence shown here is derived from an EMBL/GenBank/DDBJ whole genome shotgun (WGS) entry which is preliminary data.</text>
</comment>
<organism evidence="2 3">
    <name type="scientific">Streptodolium elevatio</name>
    <dbReference type="NCBI Taxonomy" id="3157996"/>
    <lineage>
        <taxon>Bacteria</taxon>
        <taxon>Bacillati</taxon>
        <taxon>Actinomycetota</taxon>
        <taxon>Actinomycetes</taxon>
        <taxon>Kitasatosporales</taxon>
        <taxon>Streptomycetaceae</taxon>
        <taxon>Streptodolium</taxon>
    </lineage>
</organism>
<feature type="domain" description="Pyrrolo-quinoline quinone repeat" evidence="1">
    <location>
        <begin position="48"/>
        <end position="283"/>
    </location>
</feature>
<dbReference type="Proteomes" id="UP001551482">
    <property type="component" value="Unassembled WGS sequence"/>
</dbReference>